<dbReference type="RefSeq" id="WP_092016486.1">
    <property type="nucleotide sequence ID" value="NZ_FOXH01000005.1"/>
</dbReference>
<dbReference type="SUPFAM" id="SSF51206">
    <property type="entry name" value="cAMP-binding domain-like"/>
    <property type="match status" value="1"/>
</dbReference>
<dbReference type="Proteomes" id="UP000199306">
    <property type="component" value="Unassembled WGS sequence"/>
</dbReference>
<dbReference type="GO" id="GO:0016301">
    <property type="term" value="F:kinase activity"/>
    <property type="evidence" value="ECO:0007669"/>
    <property type="project" value="UniProtKB-KW"/>
</dbReference>
<evidence type="ECO:0000259" key="1">
    <source>
        <dbReference type="Pfam" id="PF00027"/>
    </source>
</evidence>
<protein>
    <submittedName>
        <fullName evidence="2">cAMP-binding domain of CRP or a regulatory subunit of cAMP-dependent protein kinases</fullName>
    </submittedName>
</protein>
<keyword evidence="2" id="KW-0808">Transferase</keyword>
<reference evidence="2 3" key="1">
    <citation type="submission" date="2016-10" db="EMBL/GenBank/DDBJ databases">
        <authorList>
            <person name="de Groot N.N."/>
        </authorList>
    </citation>
    <scope>NUCLEOTIDE SEQUENCE [LARGE SCALE GENOMIC DNA]</scope>
    <source>
        <strain evidence="3">E92,LMG 26720,CCM 7988</strain>
    </source>
</reference>
<sequence length="194" mass="22240">MKQSLKQIIKTTISIPEEDIDFMLALFKPLSLGKEGYFLKVGNRCNQVAFINSGILRNYYPNEKGEETTCHFALPNDFITSFPSLTTNNPSTENIQALSPAELLVIDKQDLEMLYEKIPATQEFGRKAAENLTITMEKRIALFLNNTAEERYHFLMKYNPILIQTVPLQYLATYLGITPQHLSRLRKNTIKSVF</sequence>
<dbReference type="STRING" id="1079859.SAMN04515674_10597"/>
<proteinExistence type="predicted"/>
<evidence type="ECO:0000313" key="3">
    <source>
        <dbReference type="Proteomes" id="UP000199306"/>
    </source>
</evidence>
<dbReference type="EMBL" id="FOXH01000005">
    <property type="protein sequence ID" value="SFP71804.1"/>
    <property type="molecule type" value="Genomic_DNA"/>
</dbReference>
<keyword evidence="2" id="KW-0418">Kinase</keyword>
<accession>A0A1I5SLX5</accession>
<dbReference type="OrthoDB" id="792939at2"/>
<organism evidence="2 3">
    <name type="scientific">Pseudarcicella hirudinis</name>
    <dbReference type="NCBI Taxonomy" id="1079859"/>
    <lineage>
        <taxon>Bacteria</taxon>
        <taxon>Pseudomonadati</taxon>
        <taxon>Bacteroidota</taxon>
        <taxon>Cytophagia</taxon>
        <taxon>Cytophagales</taxon>
        <taxon>Flectobacillaceae</taxon>
        <taxon>Pseudarcicella</taxon>
    </lineage>
</organism>
<keyword evidence="3" id="KW-1185">Reference proteome</keyword>
<evidence type="ECO:0000313" key="2">
    <source>
        <dbReference type="EMBL" id="SFP71804.1"/>
    </source>
</evidence>
<gene>
    <name evidence="2" type="ORF">SAMN04515674_10597</name>
</gene>
<name>A0A1I5SLX5_9BACT</name>
<feature type="domain" description="Cyclic nucleotide-binding" evidence="1">
    <location>
        <begin position="36"/>
        <end position="116"/>
    </location>
</feature>
<dbReference type="Gene3D" id="2.60.120.10">
    <property type="entry name" value="Jelly Rolls"/>
    <property type="match status" value="1"/>
</dbReference>
<dbReference type="Pfam" id="PF00027">
    <property type="entry name" value="cNMP_binding"/>
    <property type="match status" value="1"/>
</dbReference>
<dbReference type="InterPro" id="IPR000595">
    <property type="entry name" value="cNMP-bd_dom"/>
</dbReference>
<dbReference type="AlphaFoldDB" id="A0A1I5SLX5"/>
<dbReference type="InterPro" id="IPR014710">
    <property type="entry name" value="RmlC-like_jellyroll"/>
</dbReference>
<dbReference type="InterPro" id="IPR018490">
    <property type="entry name" value="cNMP-bd_dom_sf"/>
</dbReference>